<proteinExistence type="predicted"/>
<evidence type="ECO:0000313" key="2">
    <source>
        <dbReference type="EMBL" id="MPC64242.1"/>
    </source>
</evidence>
<organism evidence="2 3">
    <name type="scientific">Portunus trituberculatus</name>
    <name type="common">Swimming crab</name>
    <name type="synonym">Neptunus trituberculatus</name>
    <dbReference type="NCBI Taxonomy" id="210409"/>
    <lineage>
        <taxon>Eukaryota</taxon>
        <taxon>Metazoa</taxon>
        <taxon>Ecdysozoa</taxon>
        <taxon>Arthropoda</taxon>
        <taxon>Crustacea</taxon>
        <taxon>Multicrustacea</taxon>
        <taxon>Malacostraca</taxon>
        <taxon>Eumalacostraca</taxon>
        <taxon>Eucarida</taxon>
        <taxon>Decapoda</taxon>
        <taxon>Pleocyemata</taxon>
        <taxon>Brachyura</taxon>
        <taxon>Eubrachyura</taxon>
        <taxon>Portunoidea</taxon>
        <taxon>Portunidae</taxon>
        <taxon>Portuninae</taxon>
        <taxon>Portunus</taxon>
    </lineage>
</organism>
<comment type="caution">
    <text evidence="2">The sequence shown here is derived from an EMBL/GenBank/DDBJ whole genome shotgun (WGS) entry which is preliminary data.</text>
</comment>
<dbReference type="AlphaFoldDB" id="A0A5B7GZM6"/>
<feature type="region of interest" description="Disordered" evidence="1">
    <location>
        <begin position="30"/>
        <end position="69"/>
    </location>
</feature>
<dbReference type="EMBL" id="VSRR010021821">
    <property type="protein sequence ID" value="MPC64242.1"/>
    <property type="molecule type" value="Genomic_DNA"/>
</dbReference>
<name>A0A5B7GZM6_PORTR</name>
<accession>A0A5B7GZM6</accession>
<protein>
    <submittedName>
        <fullName evidence="2">Uncharacterized protein</fullName>
    </submittedName>
</protein>
<evidence type="ECO:0000313" key="3">
    <source>
        <dbReference type="Proteomes" id="UP000324222"/>
    </source>
</evidence>
<reference evidence="2 3" key="1">
    <citation type="submission" date="2019-05" db="EMBL/GenBank/DDBJ databases">
        <title>Another draft genome of Portunus trituberculatus and its Hox gene families provides insights of decapod evolution.</title>
        <authorList>
            <person name="Jeong J.-H."/>
            <person name="Song I."/>
            <person name="Kim S."/>
            <person name="Choi T."/>
            <person name="Kim D."/>
            <person name="Ryu S."/>
            <person name="Kim W."/>
        </authorList>
    </citation>
    <scope>NUCLEOTIDE SEQUENCE [LARGE SCALE GENOMIC DNA]</scope>
    <source>
        <tissue evidence="2">Muscle</tissue>
    </source>
</reference>
<dbReference type="Proteomes" id="UP000324222">
    <property type="component" value="Unassembled WGS sequence"/>
</dbReference>
<keyword evidence="3" id="KW-1185">Reference proteome</keyword>
<gene>
    <name evidence="2" type="ORF">E2C01_058353</name>
</gene>
<sequence>MYAAALVDEAPDKLHLHFFLLVSPSCASSPCRAQPPPVQGHPPPTRLPADTSRTPTEPVHTSFFITSEA</sequence>
<feature type="compositionally biased region" description="Pro residues" evidence="1">
    <location>
        <begin position="33"/>
        <end position="46"/>
    </location>
</feature>
<evidence type="ECO:0000256" key="1">
    <source>
        <dbReference type="SAM" id="MobiDB-lite"/>
    </source>
</evidence>